<name>A0ABV7Z115_9BACT</name>
<keyword evidence="1" id="KW-0732">Signal</keyword>
<accession>A0ABV7Z115</accession>
<evidence type="ECO:0000313" key="3">
    <source>
        <dbReference type="Proteomes" id="UP001595616"/>
    </source>
</evidence>
<dbReference type="RefSeq" id="WP_379839052.1">
    <property type="nucleotide sequence ID" value="NZ_JBHRYQ010000001.1"/>
</dbReference>
<sequence>MNKSLCLLLLISIRFASAQMPHDAIYMPKNTTCFALIGSKSTWKNYWEGSLKRDNPNLGTFNSNAVMAMAAVGLSSKLNVMVSVPYISNYTSDGNLKGQKGIQDLSLWAKYKVFEHSNGLSVHGVVGASTPLTNYLPDFLPLSIGLKSKSLTGRVILNYKTKAGIYVNLHGGYIARDKVKLDRDSYQVNGTVVYSNLMAVPNATEAGFRVGYLKSHLQVESFVEQFSCLSGDNIRRNDMPAVSNKMAFRNVGLFFKYQPKNLGFNLRVSQIISGQNIGQTKSLSAGVLYQLNY</sequence>
<organism evidence="2 3">
    <name type="scientific">Lacihabitans lacunae</name>
    <dbReference type="NCBI Taxonomy" id="1028214"/>
    <lineage>
        <taxon>Bacteria</taxon>
        <taxon>Pseudomonadati</taxon>
        <taxon>Bacteroidota</taxon>
        <taxon>Cytophagia</taxon>
        <taxon>Cytophagales</taxon>
        <taxon>Leadbetterellaceae</taxon>
        <taxon>Lacihabitans</taxon>
    </lineage>
</organism>
<evidence type="ECO:0000256" key="1">
    <source>
        <dbReference type="SAM" id="SignalP"/>
    </source>
</evidence>
<feature type="signal peptide" evidence="1">
    <location>
        <begin position="1"/>
        <end position="18"/>
    </location>
</feature>
<keyword evidence="3" id="KW-1185">Reference proteome</keyword>
<reference evidence="3" key="1">
    <citation type="journal article" date="2019" name="Int. J. Syst. Evol. Microbiol.">
        <title>The Global Catalogue of Microorganisms (GCM) 10K type strain sequencing project: providing services to taxonomists for standard genome sequencing and annotation.</title>
        <authorList>
            <consortium name="The Broad Institute Genomics Platform"/>
            <consortium name="The Broad Institute Genome Sequencing Center for Infectious Disease"/>
            <person name="Wu L."/>
            <person name="Ma J."/>
        </authorList>
    </citation>
    <scope>NUCLEOTIDE SEQUENCE [LARGE SCALE GENOMIC DNA]</scope>
    <source>
        <strain evidence="3">CECT 7956</strain>
    </source>
</reference>
<gene>
    <name evidence="2" type="ORF">ACFOOI_16105</name>
</gene>
<comment type="caution">
    <text evidence="2">The sequence shown here is derived from an EMBL/GenBank/DDBJ whole genome shotgun (WGS) entry which is preliminary data.</text>
</comment>
<feature type="chain" id="PRO_5045337473" description="Transporter" evidence="1">
    <location>
        <begin position="19"/>
        <end position="293"/>
    </location>
</feature>
<proteinExistence type="predicted"/>
<dbReference type="EMBL" id="JBHRYQ010000001">
    <property type="protein sequence ID" value="MFC3812185.1"/>
    <property type="molecule type" value="Genomic_DNA"/>
</dbReference>
<protein>
    <recommendedName>
        <fullName evidence="4">Transporter</fullName>
    </recommendedName>
</protein>
<evidence type="ECO:0008006" key="4">
    <source>
        <dbReference type="Google" id="ProtNLM"/>
    </source>
</evidence>
<dbReference type="Proteomes" id="UP001595616">
    <property type="component" value="Unassembled WGS sequence"/>
</dbReference>
<evidence type="ECO:0000313" key="2">
    <source>
        <dbReference type="EMBL" id="MFC3812185.1"/>
    </source>
</evidence>